<dbReference type="PANTHER" id="PTHR38441:SF1">
    <property type="entry name" value="MEMBRANE PROTEIN"/>
    <property type="match status" value="1"/>
</dbReference>
<proteinExistence type="predicted"/>
<feature type="transmembrane region" description="Helical" evidence="2">
    <location>
        <begin position="84"/>
        <end position="106"/>
    </location>
</feature>
<dbReference type="PANTHER" id="PTHR38441">
    <property type="entry name" value="INTEGRAL MEMBRANE PROTEIN-RELATED"/>
    <property type="match status" value="1"/>
</dbReference>
<dbReference type="Pfam" id="PF04341">
    <property type="entry name" value="DUF485"/>
    <property type="match status" value="1"/>
</dbReference>
<keyword evidence="2" id="KW-0472">Membrane</keyword>
<name>A0ABT1A4L4_9PSEU</name>
<accession>A0ABT1A4L4</accession>
<feature type="compositionally biased region" description="Basic and acidic residues" evidence="1">
    <location>
        <begin position="10"/>
        <end position="29"/>
    </location>
</feature>
<protein>
    <submittedName>
        <fullName evidence="3">DUF485 domain-containing protein</fullName>
    </submittedName>
</protein>
<keyword evidence="4" id="KW-1185">Reference proteome</keyword>
<feature type="transmembrane region" description="Helical" evidence="2">
    <location>
        <begin position="50"/>
        <end position="72"/>
    </location>
</feature>
<gene>
    <name evidence="3" type="ORF">KDL28_23065</name>
</gene>
<feature type="region of interest" description="Disordered" evidence="1">
    <location>
        <begin position="1"/>
        <end position="29"/>
    </location>
</feature>
<dbReference type="EMBL" id="JAGSOV010000048">
    <property type="protein sequence ID" value="MCO1657947.1"/>
    <property type="molecule type" value="Genomic_DNA"/>
</dbReference>
<sequence length="128" mass="14284">MVPGAARSGAGRDDLSTLNERPGESTDKTIYEQVQASPEFADLRSRLRRFVFPMSAAFLVWYLAYVLLASYAPQFMAIKVLGNINVGLIIGLLQFVTTFLITTLYVRYANKHLDPAAERLRERIEGAA</sequence>
<dbReference type="Proteomes" id="UP001165283">
    <property type="component" value="Unassembled WGS sequence"/>
</dbReference>
<evidence type="ECO:0000313" key="3">
    <source>
        <dbReference type="EMBL" id="MCO1657947.1"/>
    </source>
</evidence>
<evidence type="ECO:0000256" key="1">
    <source>
        <dbReference type="SAM" id="MobiDB-lite"/>
    </source>
</evidence>
<organism evidence="3 4">
    <name type="scientific">Pseudonocardia humida</name>
    <dbReference type="NCBI Taxonomy" id="2800819"/>
    <lineage>
        <taxon>Bacteria</taxon>
        <taxon>Bacillati</taxon>
        <taxon>Actinomycetota</taxon>
        <taxon>Actinomycetes</taxon>
        <taxon>Pseudonocardiales</taxon>
        <taxon>Pseudonocardiaceae</taxon>
        <taxon>Pseudonocardia</taxon>
    </lineage>
</organism>
<evidence type="ECO:0000313" key="4">
    <source>
        <dbReference type="Proteomes" id="UP001165283"/>
    </source>
</evidence>
<reference evidence="3" key="1">
    <citation type="submission" date="2021-04" db="EMBL/GenBank/DDBJ databases">
        <title>Pseudonocardia sp. nov., isolated from sandy soil of mangrove forest.</title>
        <authorList>
            <person name="Zan Z."/>
            <person name="Huang R."/>
            <person name="Liu W."/>
        </authorList>
    </citation>
    <scope>NUCLEOTIDE SEQUENCE</scope>
    <source>
        <strain evidence="3">S2-4</strain>
    </source>
</reference>
<keyword evidence="2" id="KW-0812">Transmembrane</keyword>
<evidence type="ECO:0000256" key="2">
    <source>
        <dbReference type="SAM" id="Phobius"/>
    </source>
</evidence>
<dbReference type="InterPro" id="IPR007436">
    <property type="entry name" value="DUF485"/>
</dbReference>
<comment type="caution">
    <text evidence="3">The sequence shown here is derived from an EMBL/GenBank/DDBJ whole genome shotgun (WGS) entry which is preliminary data.</text>
</comment>
<keyword evidence="2" id="KW-1133">Transmembrane helix</keyword>